<dbReference type="RefSeq" id="WP_217748286.1">
    <property type="nucleotide sequence ID" value="NZ_JAHOEB010000102.1"/>
</dbReference>
<gene>
    <name evidence="1" type="ORF">KSV97_10565</name>
    <name evidence="2" type="ORF">KSW06_10545</name>
</gene>
<dbReference type="EMBL" id="JAHOEF010000102">
    <property type="protein sequence ID" value="MBV3383641.1"/>
    <property type="molecule type" value="Genomic_DNA"/>
</dbReference>
<organism evidence="1 3">
    <name type="scientific">Catenibacterium mitsuokai</name>
    <dbReference type="NCBI Taxonomy" id="100886"/>
    <lineage>
        <taxon>Bacteria</taxon>
        <taxon>Bacillati</taxon>
        <taxon>Bacillota</taxon>
        <taxon>Erysipelotrichia</taxon>
        <taxon>Erysipelotrichales</taxon>
        <taxon>Coprobacillaceae</taxon>
        <taxon>Catenibacterium</taxon>
    </lineage>
</organism>
<dbReference type="EMBL" id="JAHOEL010000103">
    <property type="protein sequence ID" value="MBV3393672.1"/>
    <property type="molecule type" value="Genomic_DNA"/>
</dbReference>
<protein>
    <recommendedName>
        <fullName evidence="5">Helicase/UvrB N-terminal domain-containing protein</fullName>
    </recommendedName>
</protein>
<evidence type="ECO:0000313" key="2">
    <source>
        <dbReference type="EMBL" id="MBV3393672.1"/>
    </source>
</evidence>
<proteinExistence type="predicted"/>
<dbReference type="AlphaFoldDB" id="A0AAW4MTF9"/>
<name>A0AAW4MTF9_9FIRM</name>
<evidence type="ECO:0000313" key="4">
    <source>
        <dbReference type="Proteomes" id="UP001197492"/>
    </source>
</evidence>
<reference evidence="1 4" key="1">
    <citation type="submission" date="2021-06" db="EMBL/GenBank/DDBJ databases">
        <title>Collection of gut derived symbiotic bacterial strains cultured from healthy donors.</title>
        <authorList>
            <person name="Lin H."/>
            <person name="Littmann E."/>
            <person name="Pamer E.G."/>
        </authorList>
    </citation>
    <scope>NUCLEOTIDE SEQUENCE</scope>
    <source>
        <strain evidence="2 4">MSK.21.70</strain>
        <strain evidence="1">MSK.21.82</strain>
    </source>
</reference>
<dbReference type="Proteomes" id="UP001196408">
    <property type="component" value="Unassembled WGS sequence"/>
</dbReference>
<evidence type="ECO:0000313" key="3">
    <source>
        <dbReference type="Proteomes" id="UP001196408"/>
    </source>
</evidence>
<accession>A0AAW4MTF9</accession>
<comment type="caution">
    <text evidence="1">The sequence shown here is derived from an EMBL/GenBank/DDBJ whole genome shotgun (WGS) entry which is preliminary data.</text>
</comment>
<evidence type="ECO:0008006" key="5">
    <source>
        <dbReference type="Google" id="ProtNLM"/>
    </source>
</evidence>
<keyword evidence="4" id="KW-1185">Reference proteome</keyword>
<dbReference type="Proteomes" id="UP001197492">
    <property type="component" value="Unassembled WGS sequence"/>
</dbReference>
<sequence>MKELLEKIFEQRSNGLYFVNTPTGSAKSYSAVQLMKNNYKKFDKHFIFITNNLNNLPMDDLKNALGEDEYKTNVLRVESVVDNIVHHFYEAHIPDEFQDLDSYRNLKRSLDIYKHFQKEFKNRNVTSEMLQKSQEDLVSADTKFRKEVRNKLMTAEFKKKNVDDRKKDMKALHSWLSVLYPAMFIEDYKIICMSVKRFFTSIDPIYKKKYKFSESEIINDSILFIDEVDATKNEINDIIIESSLSSTVDLIPMVYRITSPFIHWEDNTPKDVKDLVPENDSQLKDIRKKALKIRNKYHDELPYYCPGIKNRNFLMSDSTFHASFDGLSKKRAYVYYDEEHNRMTIKIFDSEERKKELPKISSEVYSLFSIIGEMSNFLVSVKRYIKKLGSAHKNDKNLKAEEDDLINDEEAVRSIYHLFKLSDPDISYIDNDINIQPVMKVNKTKNEFKKTNNYYNRGIRSFEFTNKKDSGFNTTFHYMHLIKSAECILAMLAKKATVIGLSATCNIDSVLSNYSLKYLKETLEDDFHIIEEEDHQRIQDTYSLLNEKYETGEIQVKVEEIDYHNENLKEAIRLVFSDSKHQNEVYKILTQDMYADKKGYYAKRYLMVAQAYRYFVSHKDIHSFLCLNNALPKETGNLRLLKLKELFRLVNIECGVDENKKNYIVLKSGATFDEDKEKILKSLKEGKKIFVISAYATIGAGQNMAYDLPKGLDTINLTDFANKKDGRNKKKDFDGIFLGDITNVITNLYDTESGFKEEDLFHYLIEVENLYENNEIDHRTLSKCISAGYEKLKNPKEKGFNTELKGCRSIRLFKTKQIIQAVGRLSRSFNKNKVIHILVTRDIVNSFDTSILETEILSPETIKLAEYAKERQEDVPVYDYVENEASHISSSGKFYIYELLSGDWTSQQIQRYKRLGETCLKHPTISNKDDEIVKEYYIHSSEPMNKYYFVGEHDFEYTDVYFNESKEEVIVRLQNKKDSERIKHIYEVSEENARLSKMLNYSGLREEFVKHKYATRFEVNDYMLSPVLYQNIYKGRLGEFVGHFIIKKELGIDLDELKPNEYERFDYKRGKVYIDLKHWRYSNFDSKKMTKKIIDKLDEIGGEKAIIINIFDENKSDKIIESPRIIEIPSLLEEDGFHANREAINKIRMCLEEYKDD</sequence>
<evidence type="ECO:0000313" key="1">
    <source>
        <dbReference type="EMBL" id="MBV3383641.1"/>
    </source>
</evidence>